<dbReference type="Gene3D" id="2.60.120.10">
    <property type="entry name" value="Jelly Rolls"/>
    <property type="match status" value="1"/>
</dbReference>
<dbReference type="RefSeq" id="WP_230097765.1">
    <property type="nucleotide sequence ID" value="NZ_CAKKNT010000001.1"/>
</dbReference>
<dbReference type="InterPro" id="IPR009327">
    <property type="entry name" value="Cupin_DUF985"/>
</dbReference>
<dbReference type="InterPro" id="IPR014710">
    <property type="entry name" value="RmlC-like_jellyroll"/>
</dbReference>
<dbReference type="PANTHER" id="PTHR33387">
    <property type="entry name" value="RMLC-LIKE JELLY ROLL FOLD PROTEIN"/>
    <property type="match status" value="1"/>
</dbReference>
<dbReference type="InterPro" id="IPR039935">
    <property type="entry name" value="YML079W-like"/>
</dbReference>
<dbReference type="EMBL" id="CAKKNT010000001">
    <property type="protein sequence ID" value="CAH0417634.1"/>
    <property type="molecule type" value="Genomic_DNA"/>
</dbReference>
<gene>
    <name evidence="2" type="ORF">WGH24286_00046</name>
</gene>
<name>A0ABM8Z8T9_9LACO</name>
<evidence type="ECO:0000259" key="1">
    <source>
        <dbReference type="Pfam" id="PF06172"/>
    </source>
</evidence>
<dbReference type="SUPFAM" id="SSF51182">
    <property type="entry name" value="RmlC-like cupins"/>
    <property type="match status" value="1"/>
</dbReference>
<proteinExistence type="predicted"/>
<dbReference type="PANTHER" id="PTHR33387:SF3">
    <property type="entry name" value="DUF985 DOMAIN-CONTAINING PROTEIN"/>
    <property type="match status" value="1"/>
</dbReference>
<sequence length="163" mass="18279">MMLPKEYWIEKLGLIPHPEGGYYKELPAANVWLAEQDRPLYTNIYFLLTADSPSHLHALTADEVWYFHYGSSLQVHEILPDGAYQKTTVGLDLAAGDVLQYTVNHGHIFGSSVAAGDDYALVSCMVAPGFTFADFKLFSQAELHARFPQHHELINELAVEKVD</sequence>
<evidence type="ECO:0000313" key="3">
    <source>
        <dbReference type="Proteomes" id="UP000789719"/>
    </source>
</evidence>
<evidence type="ECO:0000313" key="2">
    <source>
        <dbReference type="EMBL" id="CAH0417634.1"/>
    </source>
</evidence>
<dbReference type="Proteomes" id="UP000789719">
    <property type="component" value="Unassembled WGS sequence"/>
</dbReference>
<dbReference type="Pfam" id="PF06172">
    <property type="entry name" value="Cupin_5"/>
    <property type="match status" value="1"/>
</dbReference>
<dbReference type="InterPro" id="IPR011051">
    <property type="entry name" value="RmlC_Cupin_sf"/>
</dbReference>
<protein>
    <recommendedName>
        <fullName evidence="1">DUF985 domain-containing protein</fullName>
    </recommendedName>
</protein>
<dbReference type="CDD" id="cd06121">
    <property type="entry name" value="cupin_YML079wp"/>
    <property type="match status" value="1"/>
</dbReference>
<reference evidence="2 3" key="1">
    <citation type="submission" date="2021-11" db="EMBL/GenBank/DDBJ databases">
        <authorList>
            <person name="Depoorter E."/>
        </authorList>
    </citation>
    <scope>NUCLEOTIDE SEQUENCE [LARGE SCALE GENOMIC DNA]</scope>
    <source>
        <strain evidence="2 3">LMG 24286</strain>
    </source>
</reference>
<feature type="domain" description="DUF985" evidence="1">
    <location>
        <begin position="6"/>
        <end position="137"/>
    </location>
</feature>
<comment type="caution">
    <text evidence="2">The sequence shown here is derived from an EMBL/GenBank/DDBJ whole genome shotgun (WGS) entry which is preliminary data.</text>
</comment>
<keyword evidence="3" id="KW-1185">Reference proteome</keyword>
<accession>A0ABM8Z8T9</accession>
<organism evidence="2 3">
    <name type="scientific">Periweissella ghanensis</name>
    <dbReference type="NCBI Taxonomy" id="467997"/>
    <lineage>
        <taxon>Bacteria</taxon>
        <taxon>Bacillati</taxon>
        <taxon>Bacillota</taxon>
        <taxon>Bacilli</taxon>
        <taxon>Lactobacillales</taxon>
        <taxon>Lactobacillaceae</taxon>
        <taxon>Periweissella</taxon>
    </lineage>
</organism>